<dbReference type="Gene3D" id="1.10.287.1260">
    <property type="match status" value="1"/>
</dbReference>
<dbReference type="PANTHER" id="PTHR30221">
    <property type="entry name" value="SMALL-CONDUCTANCE MECHANOSENSITIVE CHANNEL"/>
    <property type="match status" value="1"/>
</dbReference>
<protein>
    <recommendedName>
        <fullName evidence="7">Mechanosensitive ion channel MscS domain-containing protein</fullName>
    </recommendedName>
</protein>
<dbReference type="InterPro" id="IPR006685">
    <property type="entry name" value="MscS_channel_2nd"/>
</dbReference>
<dbReference type="AlphaFoldDB" id="A0A0X8E3A6"/>
<evidence type="ECO:0000256" key="4">
    <source>
        <dbReference type="ARBA" id="ARBA00022989"/>
    </source>
</evidence>
<evidence type="ECO:0000256" key="2">
    <source>
        <dbReference type="ARBA" id="ARBA00008017"/>
    </source>
</evidence>
<organism evidence="8 9">
    <name type="scientific">Microterricola viridarii</name>
    <dbReference type="NCBI Taxonomy" id="412690"/>
    <lineage>
        <taxon>Bacteria</taxon>
        <taxon>Bacillati</taxon>
        <taxon>Actinomycetota</taxon>
        <taxon>Actinomycetes</taxon>
        <taxon>Micrococcales</taxon>
        <taxon>Microbacteriaceae</taxon>
        <taxon>Microterricola</taxon>
    </lineage>
</organism>
<dbReference type="KEGG" id="mvd:AWU67_13410"/>
<feature type="transmembrane region" description="Helical" evidence="6">
    <location>
        <begin position="86"/>
        <end position="105"/>
    </location>
</feature>
<dbReference type="EMBL" id="CP014145">
    <property type="protein sequence ID" value="AMB59694.1"/>
    <property type="molecule type" value="Genomic_DNA"/>
</dbReference>
<dbReference type="GO" id="GO:0008381">
    <property type="term" value="F:mechanosensitive monoatomic ion channel activity"/>
    <property type="evidence" value="ECO:0007669"/>
    <property type="project" value="InterPro"/>
</dbReference>
<evidence type="ECO:0000256" key="3">
    <source>
        <dbReference type="ARBA" id="ARBA00022692"/>
    </source>
</evidence>
<feature type="transmembrane region" description="Helical" evidence="6">
    <location>
        <begin position="20"/>
        <end position="37"/>
    </location>
</feature>
<evidence type="ECO:0000256" key="1">
    <source>
        <dbReference type="ARBA" id="ARBA00004141"/>
    </source>
</evidence>
<dbReference type="SUPFAM" id="SSF50182">
    <property type="entry name" value="Sm-like ribonucleoproteins"/>
    <property type="match status" value="1"/>
</dbReference>
<dbReference type="Proteomes" id="UP000058305">
    <property type="component" value="Chromosome"/>
</dbReference>
<dbReference type="PROSITE" id="PS01246">
    <property type="entry name" value="UPF0003"/>
    <property type="match status" value="1"/>
</dbReference>
<evidence type="ECO:0000259" key="7">
    <source>
        <dbReference type="Pfam" id="PF00924"/>
    </source>
</evidence>
<gene>
    <name evidence="8" type="ORF">AWU67_13410</name>
</gene>
<feature type="domain" description="Mechanosensitive ion channel MscS" evidence="7">
    <location>
        <begin position="104"/>
        <end position="169"/>
    </location>
</feature>
<accession>A0A0X8E3A6</accession>
<dbReference type="InterPro" id="IPR011014">
    <property type="entry name" value="MscS_channel_TM-2"/>
</dbReference>
<evidence type="ECO:0000313" key="8">
    <source>
        <dbReference type="EMBL" id="AMB59694.1"/>
    </source>
</evidence>
<proteinExistence type="inferred from homology"/>
<comment type="subcellular location">
    <subcellularLocation>
        <location evidence="1">Membrane</location>
        <topology evidence="1">Multi-pass membrane protein</topology>
    </subcellularLocation>
</comment>
<name>A0A0X8E3A6_9MICO</name>
<keyword evidence="3 6" id="KW-0812">Transmembrane</keyword>
<dbReference type="Gene3D" id="2.30.30.60">
    <property type="match status" value="1"/>
</dbReference>
<dbReference type="InterPro" id="IPR006686">
    <property type="entry name" value="MscS_channel_CS"/>
</dbReference>
<dbReference type="PANTHER" id="PTHR30221:SF1">
    <property type="entry name" value="SMALL-CONDUCTANCE MECHANOSENSITIVE CHANNEL"/>
    <property type="match status" value="1"/>
</dbReference>
<keyword evidence="9" id="KW-1185">Reference proteome</keyword>
<keyword evidence="5 6" id="KW-0472">Membrane</keyword>
<evidence type="ECO:0000256" key="5">
    <source>
        <dbReference type="ARBA" id="ARBA00023136"/>
    </source>
</evidence>
<feature type="transmembrane region" description="Helical" evidence="6">
    <location>
        <begin position="58"/>
        <end position="80"/>
    </location>
</feature>
<dbReference type="InterPro" id="IPR045275">
    <property type="entry name" value="MscS_archaea/bacteria_type"/>
</dbReference>
<reference evidence="9" key="2">
    <citation type="submission" date="2016-01" db="EMBL/GenBank/DDBJ databases">
        <title>First complete genome sequence of a species in the genus Microterricola, an extremophilic cold active enzyme producing strain ERGS5:02 isolated from Sikkim Himalaya.</title>
        <authorList>
            <person name="Kumar R."/>
            <person name="Singh D."/>
            <person name="Swarnkar M.K."/>
        </authorList>
    </citation>
    <scope>NUCLEOTIDE SEQUENCE [LARGE SCALE GENOMIC DNA]</scope>
    <source>
        <strain evidence="9">ERGS5:02</strain>
    </source>
</reference>
<sequence length="276" mass="28651">MDSGAVGDFFGSSDISGWDLLIATLVVVAGWVVSIFVKRGVTALLTRTPGISPGATLLIARIAKYVVILLGIGIGLSFLGASVQPLLAIAIIVGVVIALALRGVADNFAAGVVLQSRHPIKPGDEIATDDYVGTVLELNGRTVILRTADGRTVHVPNGRLLQDPVVNHSQAGARRSEVEVRVAAGVLPPERLGEVLSAAASAVDGVQTTEPARTLIVSVEPRRVTARVQYWHHPMRGVTVTSAVVTALAAACAERRLPASVTSALPEPPLTPAGEL</sequence>
<dbReference type="SUPFAM" id="SSF82861">
    <property type="entry name" value="Mechanosensitive channel protein MscS (YggB), transmembrane region"/>
    <property type="match status" value="1"/>
</dbReference>
<evidence type="ECO:0000313" key="9">
    <source>
        <dbReference type="Proteomes" id="UP000058305"/>
    </source>
</evidence>
<reference evidence="8 9" key="1">
    <citation type="journal article" date="2016" name="J. Biotechnol.">
        <title>First complete genome sequence of a species in the genus Microterricola, an extremophilic cold active enzyme producing bacterial strain ERGS5:02 isolated from Sikkim Himalaya.</title>
        <authorList>
            <person name="Himanshu"/>
            <person name="Swarnkar M.K."/>
            <person name="Singh D."/>
            <person name="Kumar R."/>
        </authorList>
    </citation>
    <scope>NUCLEOTIDE SEQUENCE [LARGE SCALE GENOMIC DNA]</scope>
    <source>
        <strain evidence="8 9">ERGS5:02</strain>
    </source>
</reference>
<dbReference type="GO" id="GO:0016020">
    <property type="term" value="C:membrane"/>
    <property type="evidence" value="ECO:0007669"/>
    <property type="project" value="UniProtKB-SubCell"/>
</dbReference>
<evidence type="ECO:0000256" key="6">
    <source>
        <dbReference type="SAM" id="Phobius"/>
    </source>
</evidence>
<comment type="similarity">
    <text evidence="2">Belongs to the MscS (TC 1.A.23) family.</text>
</comment>
<dbReference type="InterPro" id="IPR010920">
    <property type="entry name" value="LSM_dom_sf"/>
</dbReference>
<dbReference type="InterPro" id="IPR023408">
    <property type="entry name" value="MscS_beta-dom_sf"/>
</dbReference>
<dbReference type="Pfam" id="PF00924">
    <property type="entry name" value="MS_channel_2nd"/>
    <property type="match status" value="1"/>
</dbReference>
<keyword evidence="4 6" id="KW-1133">Transmembrane helix</keyword>